<organism evidence="15 16">
    <name type="scientific">Loktanella atrilutea</name>
    <dbReference type="NCBI Taxonomy" id="366533"/>
    <lineage>
        <taxon>Bacteria</taxon>
        <taxon>Pseudomonadati</taxon>
        <taxon>Pseudomonadota</taxon>
        <taxon>Alphaproteobacteria</taxon>
        <taxon>Rhodobacterales</taxon>
        <taxon>Roseobacteraceae</taxon>
        <taxon>Loktanella</taxon>
    </lineage>
</organism>
<evidence type="ECO:0000256" key="5">
    <source>
        <dbReference type="ARBA" id="ARBA00019378"/>
    </source>
</evidence>
<keyword evidence="8" id="KW-0408">Iron</keyword>
<evidence type="ECO:0000313" key="15">
    <source>
        <dbReference type="EMBL" id="SHF91419.1"/>
    </source>
</evidence>
<comment type="cofactor">
    <cofactor evidence="1">
        <name>[4Fe-4S] cluster</name>
        <dbReference type="ChEBI" id="CHEBI:49883"/>
    </cofactor>
</comment>
<dbReference type="NCBIfam" id="NF009520">
    <property type="entry name" value="PRK12881.1"/>
    <property type="match status" value="1"/>
</dbReference>
<evidence type="ECO:0000256" key="1">
    <source>
        <dbReference type="ARBA" id="ARBA00001966"/>
    </source>
</evidence>
<sequence>MSKRQTSDGDPQHMTCVDLRVRYGQAVASLPYTFRILLENAHRAERSADVAAILSWPEDGPGQAQVEFRPRRLLMHDTTAVPALIDLAMMRQEVARSGGNPALVDTVVPVAVSIDHSIGVDHYGSPDAMLRNRAAEIARNAERYAFLKWADEAFDRLRVFAPGSGILHTLNIEHLATVADVHGSTLVPDTMLGTDSHTPMIGALGVLGWGIGGLEAEGIMLGHPMPLRLPEVVAVRLTGQLRDGVFATDLALHVTAELRDMGVVGAFVEFHGPGLERLSVGARAAIANMAPEYGATTGFFPIDAATLRYLTETGRTETQVARVEMLAKAIGIWHRHDWSPGCNRSLTIDMSALAPTAAGPRRPQDRQPIAALAQAPNVGAKVALAAITSCTNTADLEMLVTAALIAETGATKGLRVPDWVKTSFAPGSAAMINALDRAGLSAGLAASGFDVVGIGCTTCIGNSGPLSKDMARAIAEDPDMPRVGILSGNRNFPGRVHPEVLDSYLVSPPLVVAFAFAGRLVDVNRVPLGTDKAGQPAFLADIWPSPADVAAAMSLAADPDNTRCAYATAQGGQEWDALPAPVGPLYPFTPASTYLRPPPFAQGVAARRKNLALLAAYGDDVTTDHISPAGAIPAGQAADWLSAAGTAGRNVFAAYRGNYEVMARGAFTARTLVNLLCEDAPPGHTDLGDGVMPLFEVAGVPSVILAGERYGQGSSRDWAAKAPGLLGVQAILARSFERIHRSNLIGMGLAPVETPPEWAPHVLMPQPGDRILIDWPTRFSPSAAIDLTLLRKGEPVSRAKGWLACDTDAEADLLNAGGMIPHMLASLHKQCDALEGETV</sequence>
<evidence type="ECO:0000256" key="3">
    <source>
        <dbReference type="ARBA" id="ARBA00007185"/>
    </source>
</evidence>
<dbReference type="InterPro" id="IPR015928">
    <property type="entry name" value="Aconitase/3IPM_dehydase_swvl"/>
</dbReference>
<evidence type="ECO:0000256" key="10">
    <source>
        <dbReference type="ARBA" id="ARBA00023501"/>
    </source>
</evidence>
<comment type="pathway">
    <text evidence="2">Carbohydrate metabolism; tricarboxylic acid cycle; isocitrate from oxaloacetate: step 2/2.</text>
</comment>
<keyword evidence="6" id="KW-0004">4Fe-4S</keyword>
<dbReference type="RefSeq" id="WP_072858907.1">
    <property type="nucleotide sequence ID" value="NZ_FQUE01000021.1"/>
</dbReference>
<evidence type="ECO:0000256" key="2">
    <source>
        <dbReference type="ARBA" id="ARBA00004717"/>
    </source>
</evidence>
<evidence type="ECO:0000256" key="6">
    <source>
        <dbReference type="ARBA" id="ARBA00022485"/>
    </source>
</evidence>
<dbReference type="UniPathway" id="UPA00223">
    <property type="reaction ID" value="UER00718"/>
</dbReference>
<evidence type="ECO:0000256" key="9">
    <source>
        <dbReference type="ARBA" id="ARBA00023014"/>
    </source>
</evidence>
<dbReference type="PANTHER" id="PTHR11670">
    <property type="entry name" value="ACONITASE/IRON-RESPONSIVE ELEMENT FAMILY MEMBER"/>
    <property type="match status" value="1"/>
</dbReference>
<gene>
    <name evidence="15" type="ORF">SAMN05444339_12118</name>
</gene>
<evidence type="ECO:0000259" key="14">
    <source>
        <dbReference type="Pfam" id="PF00694"/>
    </source>
</evidence>
<protein>
    <recommendedName>
        <fullName evidence="5">Aconitate hydratase A</fullName>
        <ecNumber evidence="4">4.2.1.3</ecNumber>
    </recommendedName>
    <alternativeName>
        <fullName evidence="12">Iron-responsive protein-like</fullName>
    </alternativeName>
    <alternativeName>
        <fullName evidence="11">RNA-binding protein</fullName>
    </alternativeName>
</protein>
<name>A0A1M5FJ25_LOKAT</name>
<dbReference type="Gene3D" id="6.10.190.10">
    <property type="match status" value="1"/>
</dbReference>
<dbReference type="Pfam" id="PF00694">
    <property type="entry name" value="Aconitase_C"/>
    <property type="match status" value="1"/>
</dbReference>
<evidence type="ECO:0000256" key="4">
    <source>
        <dbReference type="ARBA" id="ARBA00012926"/>
    </source>
</evidence>
<dbReference type="Proteomes" id="UP000183987">
    <property type="component" value="Unassembled WGS sequence"/>
</dbReference>
<dbReference type="PROSITE" id="PS01244">
    <property type="entry name" value="ACONITASE_2"/>
    <property type="match status" value="1"/>
</dbReference>
<dbReference type="Gene3D" id="3.30.499.10">
    <property type="entry name" value="Aconitase, domain 3"/>
    <property type="match status" value="2"/>
</dbReference>
<proteinExistence type="inferred from homology"/>
<keyword evidence="9" id="KW-0411">Iron-sulfur</keyword>
<dbReference type="STRING" id="366533.SAMN05444339_12118"/>
<dbReference type="NCBIfam" id="NF006757">
    <property type="entry name" value="PRK09277.1"/>
    <property type="match status" value="1"/>
</dbReference>
<evidence type="ECO:0000259" key="13">
    <source>
        <dbReference type="Pfam" id="PF00330"/>
    </source>
</evidence>
<dbReference type="GO" id="GO:0006099">
    <property type="term" value="P:tricarboxylic acid cycle"/>
    <property type="evidence" value="ECO:0007669"/>
    <property type="project" value="UniProtKB-UniPathway"/>
</dbReference>
<evidence type="ECO:0000256" key="12">
    <source>
        <dbReference type="ARBA" id="ARBA00031977"/>
    </source>
</evidence>
<dbReference type="SUPFAM" id="SSF53732">
    <property type="entry name" value="Aconitase iron-sulfur domain"/>
    <property type="match status" value="1"/>
</dbReference>
<dbReference type="InterPro" id="IPR036008">
    <property type="entry name" value="Aconitase_4Fe-4S_dom"/>
</dbReference>
<feature type="domain" description="Aconitase A/isopropylmalate dehydratase small subunit swivel" evidence="14">
    <location>
        <begin position="694"/>
        <end position="755"/>
    </location>
</feature>
<dbReference type="SUPFAM" id="SSF52016">
    <property type="entry name" value="LeuD/IlvD-like"/>
    <property type="match status" value="1"/>
</dbReference>
<dbReference type="InterPro" id="IPR015931">
    <property type="entry name" value="Acnase/IPM_dHydase_lsu_aba_1/3"/>
</dbReference>
<dbReference type="PROSITE" id="PS00450">
    <property type="entry name" value="ACONITASE_1"/>
    <property type="match status" value="1"/>
</dbReference>
<comment type="similarity">
    <text evidence="3">Belongs to the aconitase/IPM isomerase family.</text>
</comment>
<dbReference type="EMBL" id="FQUE01000021">
    <property type="protein sequence ID" value="SHF91419.1"/>
    <property type="molecule type" value="Genomic_DNA"/>
</dbReference>
<accession>A0A1M5FJ25</accession>
<dbReference type="Gene3D" id="3.20.19.10">
    <property type="entry name" value="Aconitase, domain 4"/>
    <property type="match status" value="1"/>
</dbReference>
<dbReference type="EC" id="4.2.1.3" evidence="4"/>
<dbReference type="InterPro" id="IPR018136">
    <property type="entry name" value="Aconitase_4Fe-4S_BS"/>
</dbReference>
<comment type="catalytic activity">
    <reaction evidence="10">
        <text>citrate = D-threo-isocitrate</text>
        <dbReference type="Rhea" id="RHEA:10336"/>
        <dbReference type="ChEBI" id="CHEBI:15562"/>
        <dbReference type="ChEBI" id="CHEBI:16947"/>
        <dbReference type="EC" id="4.2.1.3"/>
    </reaction>
</comment>
<evidence type="ECO:0000256" key="11">
    <source>
        <dbReference type="ARBA" id="ARBA00031081"/>
    </source>
</evidence>
<dbReference type="AlphaFoldDB" id="A0A1M5FJ25"/>
<dbReference type="Pfam" id="PF00330">
    <property type="entry name" value="Aconitase"/>
    <property type="match status" value="1"/>
</dbReference>
<dbReference type="InterPro" id="IPR001030">
    <property type="entry name" value="Acoase/IPM_deHydtase_lsu_aba"/>
</dbReference>
<reference evidence="16" key="1">
    <citation type="submission" date="2016-11" db="EMBL/GenBank/DDBJ databases">
        <authorList>
            <person name="Varghese N."/>
            <person name="Submissions S."/>
        </authorList>
    </citation>
    <scope>NUCLEOTIDE SEQUENCE [LARGE SCALE GENOMIC DNA]</scope>
    <source>
        <strain evidence="16">DSM 29326</strain>
    </source>
</reference>
<feature type="domain" description="Aconitase/3-isopropylmalate dehydratase large subunit alpha/beta/alpha" evidence="13">
    <location>
        <begin position="65"/>
        <end position="518"/>
    </location>
</feature>
<dbReference type="GO" id="GO:0003994">
    <property type="term" value="F:aconitate hydratase activity"/>
    <property type="evidence" value="ECO:0007669"/>
    <property type="project" value="UniProtKB-EC"/>
</dbReference>
<dbReference type="InterPro" id="IPR006249">
    <property type="entry name" value="Aconitase/IRP2"/>
</dbReference>
<dbReference type="GO" id="GO:0051539">
    <property type="term" value="F:4 iron, 4 sulfur cluster binding"/>
    <property type="evidence" value="ECO:0007669"/>
    <property type="project" value="UniProtKB-KW"/>
</dbReference>
<keyword evidence="16" id="KW-1185">Reference proteome</keyword>
<evidence type="ECO:0000256" key="7">
    <source>
        <dbReference type="ARBA" id="ARBA00022723"/>
    </source>
</evidence>
<keyword evidence="7" id="KW-0479">Metal-binding</keyword>
<dbReference type="InterPro" id="IPR000573">
    <property type="entry name" value="AconitaseA/IPMdHydase_ssu_swvl"/>
</dbReference>
<dbReference type="GO" id="GO:0046872">
    <property type="term" value="F:metal ion binding"/>
    <property type="evidence" value="ECO:0007669"/>
    <property type="project" value="UniProtKB-KW"/>
</dbReference>
<evidence type="ECO:0000256" key="8">
    <source>
        <dbReference type="ARBA" id="ARBA00023004"/>
    </source>
</evidence>
<dbReference type="PRINTS" id="PR00415">
    <property type="entry name" value="ACONITASE"/>
</dbReference>
<evidence type="ECO:0000313" key="16">
    <source>
        <dbReference type="Proteomes" id="UP000183987"/>
    </source>
</evidence>